<proteinExistence type="predicted"/>
<dbReference type="InterPro" id="IPR011044">
    <property type="entry name" value="Quino_amine_DH_bsu"/>
</dbReference>
<dbReference type="Proteomes" id="UP001597542">
    <property type="component" value="Unassembled WGS sequence"/>
</dbReference>
<accession>A0ABW5I587</accession>
<dbReference type="InterPro" id="IPR015943">
    <property type="entry name" value="WD40/YVTN_repeat-like_dom_sf"/>
</dbReference>
<dbReference type="RefSeq" id="WP_344274604.1">
    <property type="nucleotide sequence ID" value="NZ_BAAAHV010000012.1"/>
</dbReference>
<keyword evidence="4" id="KW-1185">Reference proteome</keyword>
<dbReference type="EMBL" id="JBHUKQ010000015">
    <property type="protein sequence ID" value="MFD2484265.1"/>
    <property type="molecule type" value="Genomic_DNA"/>
</dbReference>
<dbReference type="SUPFAM" id="SSF50998">
    <property type="entry name" value="Quinoprotein alcohol dehydrogenase-like"/>
    <property type="match status" value="1"/>
</dbReference>
<dbReference type="Gene3D" id="2.130.10.10">
    <property type="entry name" value="YVTN repeat-like/Quinoprotein amine dehydrogenase"/>
    <property type="match status" value="1"/>
</dbReference>
<feature type="region of interest" description="Disordered" evidence="1">
    <location>
        <begin position="819"/>
        <end position="844"/>
    </location>
</feature>
<comment type="caution">
    <text evidence="3">The sequence shown here is derived from an EMBL/GenBank/DDBJ whole genome shotgun (WGS) entry which is preliminary data.</text>
</comment>
<evidence type="ECO:0000259" key="2">
    <source>
        <dbReference type="Pfam" id="PF13360"/>
    </source>
</evidence>
<sequence length="1926" mass="207853">MDSTTRTTIVSHYSPHFDLPNAQLAVGLDGHVYLASHMPGTGHVLRLKQDGTLLGSGPVGAGTTAVAVNAQGTIATAQSYLLRRADVQDPDFALLAGLELFKAGESLRTPCTVEPGNVSGDFYTVDQHAPALIRFNAGGQIARIPLPGLAPALVDPERNDADAVALRISEKANLACVAWPGGILAAFDLNGNPVWQDHAITPDGERRTAFDMAGDGTVFVFAAGQTGNPPKITVRPRTGAVSEIPAPASPFGMESLRVLNDDTFLFKRLDPMTLFETYPRSGGKATLIPADVSKVALTFPTGPWQPGAQLGLTVAVTGGAARPAPRLRCWLRPVGVPEFAELPTTPGTGGELRIQVPADARGYYQLRVSPDVAGRYSEYAVDGLVEIRPANAGTLAILTPLNRFSYGQGEPVRVTIVPGAAPAPPASVHLEVRKDGVLVTAQDVPLTMSTSAKRVQGQVAFDSTQWQPGRCVLDATVPGFAVAPQYLEIGPAQRPAYALIRHGDYEDGFPYDPVRGAPYLPNLGHSPDIAAAHVERMRRIGFTRFADRLGGFTPTPDTVRPTASARGDFGTSTAQDPASFAADKLTFEDFRHRAIAGYGAHGLEEQPILLNMDAWVPLLKEHGSGDNREPGEANQAITLLSTWLKDYRGFRGWTWAANWWVIKQGAQAALPSEAAAYAAALKSIRETGNWQGGGVLETVSDRVFAVKPDLAAQFRQTLAGVDKTRVTAMSSPARAPQTSPPRLFANVDEVELHLQWEQLGPPMTTAFQVDYYRRPGKPVWGHPEGIANDDGTGGMILPLLLQLAMRGADGAGIDGFLDLHKWGEPQEPRSGGDGPDPADPRSGGAGKVSVLRAGFALLSRFGPLTAAARNANRVAIVVSTRMLRLDAGGTPSDADFYSYYHGTIGSRYFDSLLEAYNACLMAHRPASFVFAEEASADVLRRYDAVLLVRQQVMPEDELLHALYDSTVQVYFDDACHPAVIEKLSPRDAPLSAYPFGFAFDRIARQGHDLGLSVTNSEATYLRHRDYYLQAAQGVRAALSGVRPVAECDNPEVLLSEWTDGGVRYLWAVNNTLFDWEPSVMWRVSTVPAHRVPLLAKLRVELPPGYRIVDLLTGEAVGDADGVFTADLRTVPGRMYAVAPPGFTSPVPPAPDLFGPHVRDLAVAADGSSAALTCFNWDHNVYGLDLATGATSWRRKLGHFFAFTPSAHSGGFDVMGYDLDTAEGYHLYSLGPDGVPQRRFALFGLPKKATDRAFAEWQYDAGLANFAAAPNGAWVATSGDLGLAVWNRTDGSERWAQQWWQSQHVTEVEWRTRRAPKRLLAVDDDTLVTLADNAVTALAAKDGSLLWTVPAPVLGTFTGGTVSADRHTVVAVTNSEGGRVLVLRDGQIVSAIPTSASEVSVSGDGSFLVLARAQQLAAYDAAGTLRWTYTGDDFLRRPRISPDGQRIAVGSELGSLVVLSAAGEVLAETDLRALPVPAWLPGGDLLAATWMGTVVRFDAQLRPKWRTLLAPAEEDARAGLRRADRTPTARRGGWGTDVQPQVPSANLLADTRALLAPHVVYGHAVTGSVQPPWNHDPEHPPIDSILWQSNDWYDGRYAPPGRPWLRTDDLNAIGDRTIDRMVIEIDTYRTLLEVTGVTVVEDPDHPESWMRDVLLQWFDIGSGGWRDGPMLLADIRPNPAAAPPVVHRHAFDRVRASRFRLASTGGVWPSGNLRLSELVFEGRTAGCSHRDVVLGNPVAVLFDGQPLPAAFNNGLTLRDGAGYGGGKCLELPAAAESAPVGWYRQFWDNLRDWDFTVSQNPGPGEYRYLRFYWRQHPATPGVTTGMSLRIGPGTSNPSLVVTAGNYSWPTSYLTAGTPLLPDLPSSDWKQVDVDLWTQIGGTVPLRAIRFGAKDAGMLVDRILLGRTLADLEAYERAHHPGFPPAPA</sequence>
<feature type="region of interest" description="Disordered" evidence="1">
    <location>
        <begin position="1518"/>
        <end position="1537"/>
    </location>
</feature>
<feature type="domain" description="Pyrrolo-quinoline quinone repeat" evidence="2">
    <location>
        <begin position="1178"/>
        <end position="1399"/>
    </location>
</feature>
<dbReference type="InterPro" id="IPR018391">
    <property type="entry name" value="PQQ_b-propeller_rpt"/>
</dbReference>
<dbReference type="Pfam" id="PF13360">
    <property type="entry name" value="PQQ_2"/>
    <property type="match status" value="1"/>
</dbReference>
<reference evidence="4" key="1">
    <citation type="journal article" date="2019" name="Int. J. Syst. Evol. Microbiol.">
        <title>The Global Catalogue of Microorganisms (GCM) 10K type strain sequencing project: providing services to taxonomists for standard genome sequencing and annotation.</title>
        <authorList>
            <consortium name="The Broad Institute Genomics Platform"/>
            <consortium name="The Broad Institute Genome Sequencing Center for Infectious Disease"/>
            <person name="Wu L."/>
            <person name="Ma J."/>
        </authorList>
    </citation>
    <scope>NUCLEOTIDE SEQUENCE [LARGE SCALE GENOMIC DNA]</scope>
    <source>
        <strain evidence="4">CGMCC 4.7638</strain>
    </source>
</reference>
<dbReference type="SUPFAM" id="SSF101898">
    <property type="entry name" value="NHL repeat"/>
    <property type="match status" value="1"/>
</dbReference>
<evidence type="ECO:0000256" key="1">
    <source>
        <dbReference type="SAM" id="MobiDB-lite"/>
    </source>
</evidence>
<name>A0ABW5I587_9PSEU</name>
<dbReference type="InterPro" id="IPR011047">
    <property type="entry name" value="Quinoprotein_ADH-like_sf"/>
</dbReference>
<evidence type="ECO:0000313" key="4">
    <source>
        <dbReference type="Proteomes" id="UP001597542"/>
    </source>
</evidence>
<dbReference type="SUPFAM" id="SSF50969">
    <property type="entry name" value="YVTN repeat-like/Quinoprotein amine dehydrogenase"/>
    <property type="match status" value="1"/>
</dbReference>
<dbReference type="InterPro" id="IPR002372">
    <property type="entry name" value="PQQ_rpt_dom"/>
</dbReference>
<dbReference type="SMART" id="SM00564">
    <property type="entry name" value="PQQ"/>
    <property type="match status" value="4"/>
</dbReference>
<organism evidence="3 4">
    <name type="scientific">Amycolatopsis albidoflavus</name>
    <dbReference type="NCBI Taxonomy" id="102226"/>
    <lineage>
        <taxon>Bacteria</taxon>
        <taxon>Bacillati</taxon>
        <taxon>Actinomycetota</taxon>
        <taxon>Actinomycetes</taxon>
        <taxon>Pseudonocardiales</taxon>
        <taxon>Pseudonocardiaceae</taxon>
        <taxon>Amycolatopsis</taxon>
    </lineage>
</organism>
<protein>
    <submittedName>
        <fullName evidence="3">PQQ-binding-like beta-propeller repeat protein</fullName>
    </submittedName>
</protein>
<gene>
    <name evidence="3" type="ORF">ACFSUT_28590</name>
</gene>
<evidence type="ECO:0000313" key="3">
    <source>
        <dbReference type="EMBL" id="MFD2484265.1"/>
    </source>
</evidence>